<accession>A0A8S1HGU5</accession>
<proteinExistence type="inferred from homology"/>
<evidence type="ECO:0000256" key="5">
    <source>
        <dbReference type="ARBA" id="ARBA00023015"/>
    </source>
</evidence>
<dbReference type="PROSITE" id="PS51843">
    <property type="entry name" value="NR_LBD"/>
    <property type="match status" value="1"/>
</dbReference>
<dbReference type="GO" id="GO:0008270">
    <property type="term" value="F:zinc ion binding"/>
    <property type="evidence" value="ECO:0007669"/>
    <property type="project" value="UniProtKB-KW"/>
</dbReference>
<feature type="compositionally biased region" description="Polar residues" evidence="11">
    <location>
        <begin position="106"/>
        <end position="120"/>
    </location>
</feature>
<dbReference type="InterPro" id="IPR001628">
    <property type="entry name" value="Znf_hrmn_rcpt"/>
</dbReference>
<evidence type="ECO:0000256" key="7">
    <source>
        <dbReference type="ARBA" id="ARBA00023163"/>
    </source>
</evidence>
<evidence type="ECO:0000256" key="9">
    <source>
        <dbReference type="ARBA" id="ARBA00023242"/>
    </source>
</evidence>
<dbReference type="PROSITE" id="PS51030">
    <property type="entry name" value="NUCLEAR_REC_DBD_2"/>
    <property type="match status" value="1"/>
</dbReference>
<dbReference type="GO" id="GO:0005634">
    <property type="term" value="C:nucleus"/>
    <property type="evidence" value="ECO:0007669"/>
    <property type="project" value="UniProtKB-SubCell"/>
</dbReference>
<feature type="domain" description="Nuclear receptor" evidence="12">
    <location>
        <begin position="1"/>
        <end position="93"/>
    </location>
</feature>
<evidence type="ECO:0000256" key="11">
    <source>
        <dbReference type="SAM" id="MobiDB-lite"/>
    </source>
</evidence>
<keyword evidence="7 10" id="KW-0804">Transcription</keyword>
<keyword evidence="8 10" id="KW-0675">Receptor</keyword>
<dbReference type="GO" id="GO:0003700">
    <property type="term" value="F:DNA-binding transcription factor activity"/>
    <property type="evidence" value="ECO:0007669"/>
    <property type="project" value="InterPro"/>
</dbReference>
<dbReference type="PANTHER" id="PTHR46397">
    <property type="entry name" value="NUCLEAR HORMONE RECEPTOR FAMILY-RELATED"/>
    <property type="match status" value="1"/>
</dbReference>
<dbReference type="GO" id="GO:0043565">
    <property type="term" value="F:sequence-specific DNA binding"/>
    <property type="evidence" value="ECO:0007669"/>
    <property type="project" value="InterPro"/>
</dbReference>
<dbReference type="SMART" id="SM00399">
    <property type="entry name" value="ZnF_C4"/>
    <property type="match status" value="1"/>
</dbReference>
<dbReference type="PROSITE" id="PS00031">
    <property type="entry name" value="NUCLEAR_REC_DBD_1"/>
    <property type="match status" value="1"/>
</dbReference>
<comment type="similarity">
    <text evidence="1 10">Belongs to the nuclear hormone receptor family.</text>
</comment>
<dbReference type="OrthoDB" id="9996608at2759"/>
<dbReference type="PANTHER" id="PTHR46397:SF3">
    <property type="entry name" value="NR LBD DOMAIN-CONTAINING PROTEIN-RELATED"/>
    <property type="match status" value="1"/>
</dbReference>
<dbReference type="InterPro" id="IPR013088">
    <property type="entry name" value="Znf_NHR/GATA"/>
</dbReference>
<evidence type="ECO:0000256" key="2">
    <source>
        <dbReference type="ARBA" id="ARBA00022723"/>
    </source>
</evidence>
<evidence type="ECO:0000256" key="8">
    <source>
        <dbReference type="ARBA" id="ARBA00023170"/>
    </source>
</evidence>
<dbReference type="AlphaFoldDB" id="A0A8S1HGU5"/>
<feature type="region of interest" description="Disordered" evidence="11">
    <location>
        <begin position="92"/>
        <end position="127"/>
    </location>
</feature>
<reference evidence="14" key="1">
    <citation type="submission" date="2020-10" db="EMBL/GenBank/DDBJ databases">
        <authorList>
            <person name="Kikuchi T."/>
        </authorList>
    </citation>
    <scope>NUCLEOTIDE SEQUENCE</scope>
    <source>
        <strain evidence="14">NKZ352</strain>
    </source>
</reference>
<dbReference type="SMART" id="SM00430">
    <property type="entry name" value="HOLI"/>
    <property type="match status" value="1"/>
</dbReference>
<comment type="caution">
    <text evidence="14">The sequence shown here is derived from an EMBL/GenBank/DDBJ whole genome shotgun (WGS) entry which is preliminary data.</text>
</comment>
<dbReference type="InterPro" id="IPR000536">
    <property type="entry name" value="Nucl_hrmn_rcpt_lig-bd"/>
</dbReference>
<keyword evidence="15" id="KW-1185">Reference proteome</keyword>
<evidence type="ECO:0008006" key="16">
    <source>
        <dbReference type="Google" id="ProtNLM"/>
    </source>
</evidence>
<evidence type="ECO:0000256" key="6">
    <source>
        <dbReference type="ARBA" id="ARBA00023125"/>
    </source>
</evidence>
<dbReference type="Pfam" id="PF00104">
    <property type="entry name" value="Hormone_recep"/>
    <property type="match status" value="1"/>
</dbReference>
<keyword evidence="6 10" id="KW-0238">DNA-binding</keyword>
<dbReference type="SUPFAM" id="SSF57716">
    <property type="entry name" value="Glucocorticoid receptor-like (DNA-binding domain)"/>
    <property type="match status" value="1"/>
</dbReference>
<dbReference type="Proteomes" id="UP000835052">
    <property type="component" value="Unassembled WGS sequence"/>
</dbReference>
<keyword evidence="2 10" id="KW-0479">Metal-binding</keyword>
<comment type="subcellular location">
    <subcellularLocation>
        <location evidence="10">Nucleus</location>
    </subcellularLocation>
</comment>
<keyword evidence="5 10" id="KW-0805">Transcription regulation</keyword>
<dbReference type="SUPFAM" id="SSF48508">
    <property type="entry name" value="Nuclear receptor ligand-binding domain"/>
    <property type="match status" value="1"/>
</dbReference>
<feature type="domain" description="NR LBD" evidence="13">
    <location>
        <begin position="149"/>
        <end position="387"/>
    </location>
</feature>
<dbReference type="Gene3D" id="3.30.50.10">
    <property type="entry name" value="Erythroid Transcription Factor GATA-1, subunit A"/>
    <property type="match status" value="1"/>
</dbReference>
<dbReference type="EMBL" id="CAJGYM010000036">
    <property type="protein sequence ID" value="CAD6193588.1"/>
    <property type="molecule type" value="Genomic_DNA"/>
</dbReference>
<keyword evidence="4 10" id="KW-0862">Zinc</keyword>
<dbReference type="InterPro" id="IPR035500">
    <property type="entry name" value="NHR-like_dom_sf"/>
</dbReference>
<dbReference type="Gene3D" id="1.10.565.10">
    <property type="entry name" value="Retinoid X Receptor"/>
    <property type="match status" value="1"/>
</dbReference>
<evidence type="ECO:0000259" key="12">
    <source>
        <dbReference type="PROSITE" id="PS51030"/>
    </source>
</evidence>
<keyword evidence="9 10" id="KW-0539">Nucleus</keyword>
<organism evidence="14 15">
    <name type="scientific">Caenorhabditis auriculariae</name>
    <dbReference type="NCBI Taxonomy" id="2777116"/>
    <lineage>
        <taxon>Eukaryota</taxon>
        <taxon>Metazoa</taxon>
        <taxon>Ecdysozoa</taxon>
        <taxon>Nematoda</taxon>
        <taxon>Chromadorea</taxon>
        <taxon>Rhabditida</taxon>
        <taxon>Rhabditina</taxon>
        <taxon>Rhabditomorpha</taxon>
        <taxon>Rhabditoidea</taxon>
        <taxon>Rhabditidae</taxon>
        <taxon>Peloderinae</taxon>
        <taxon>Caenorhabditis</taxon>
    </lineage>
</organism>
<evidence type="ECO:0000313" key="15">
    <source>
        <dbReference type="Proteomes" id="UP000835052"/>
    </source>
</evidence>
<evidence type="ECO:0000256" key="4">
    <source>
        <dbReference type="ARBA" id="ARBA00022833"/>
    </source>
</evidence>
<keyword evidence="3 10" id="KW-0863">Zinc-finger</keyword>
<evidence type="ECO:0000313" key="14">
    <source>
        <dbReference type="EMBL" id="CAD6193588.1"/>
    </source>
</evidence>
<dbReference type="PRINTS" id="PR00047">
    <property type="entry name" value="STROIDFINGER"/>
</dbReference>
<evidence type="ECO:0000256" key="10">
    <source>
        <dbReference type="RuleBase" id="RU004334"/>
    </source>
</evidence>
<evidence type="ECO:0000259" key="13">
    <source>
        <dbReference type="PROSITE" id="PS51843"/>
    </source>
</evidence>
<evidence type="ECO:0000256" key="3">
    <source>
        <dbReference type="ARBA" id="ARBA00022771"/>
    </source>
</evidence>
<evidence type="ECO:0000256" key="1">
    <source>
        <dbReference type="ARBA" id="ARBA00005993"/>
    </source>
</evidence>
<name>A0A8S1HGU5_9PELO</name>
<dbReference type="Pfam" id="PF00105">
    <property type="entry name" value="zf-C4"/>
    <property type="match status" value="1"/>
</dbReference>
<sequence length="392" mass="45149">MLICAICNSTATSLHFGAASCKACAAFFRRTVALNIEYECIEGTHDCEIHHGIRSKIKSSLNGFGRLAKRMACKKCRYEKCLRSNMLREFVQSKGKRGPEPKEISENVQDYQSPSTSQSPIEKDQKDQECRAVREHYIKLESTLNRSRKLLFTESRILDIFSGLCIMPFEKSQLRPFDFRTFQGFEKQEYVIMFNYAASMLAFDKLCSPDQNFLFRMACGVDFILNSAFYTCQLGIEHNFLVSQDGRYILMVPQPLTGDEPGAGVLFPKKEDLEKYQNIVQPRYAFWRDFVPRFHDYNLTFEEFTLLKAMSIWKAISSQQQELLFRTLLNLCEETCGEDGATRAGNLVLFLTVIHEEVMELIHNLVLVTLFDFLNSDKVLTEIIDLNSVYPT</sequence>
<gene>
    <name evidence="14" type="ORF">CAUJ_LOCUS9507</name>
</gene>
<protein>
    <recommendedName>
        <fullName evidence="16">Nuclear receptor domain-containing protein</fullName>
    </recommendedName>
</protein>